<keyword evidence="5" id="KW-0489">Methyltransferase</keyword>
<dbReference type="Proteomes" id="UP000223913">
    <property type="component" value="Unassembled WGS sequence"/>
</dbReference>
<evidence type="ECO:0000256" key="9">
    <source>
        <dbReference type="ARBA" id="ARBA00022989"/>
    </source>
</evidence>
<dbReference type="GO" id="GO:0008168">
    <property type="term" value="F:methyltransferase activity"/>
    <property type="evidence" value="ECO:0007669"/>
    <property type="project" value="UniProtKB-KW"/>
</dbReference>
<evidence type="ECO:0000256" key="6">
    <source>
        <dbReference type="ARBA" id="ARBA00022679"/>
    </source>
</evidence>
<dbReference type="EC" id="2.1.1.334" evidence="4"/>
<evidence type="ECO:0000256" key="4">
    <source>
        <dbReference type="ARBA" id="ARBA00012149"/>
    </source>
</evidence>
<name>A0A2D0NHI3_FLAN2</name>
<dbReference type="NCBIfam" id="NF045656">
    <property type="entry name" value="MeththiolMtaseMddA"/>
    <property type="match status" value="1"/>
</dbReference>
<keyword evidence="8 12" id="KW-0812">Transmembrane</keyword>
<dbReference type="PANTHER" id="PTHR31040:SF1">
    <property type="entry name" value="NURIM"/>
    <property type="match status" value="1"/>
</dbReference>
<evidence type="ECO:0000313" key="15">
    <source>
        <dbReference type="Proteomes" id="UP000223913"/>
    </source>
</evidence>
<keyword evidence="6" id="KW-0808">Transferase</keyword>
<evidence type="ECO:0000256" key="2">
    <source>
        <dbReference type="ARBA" id="ARBA00004141"/>
    </source>
</evidence>
<feature type="transmembrane region" description="Helical" evidence="12">
    <location>
        <begin position="116"/>
        <end position="140"/>
    </location>
</feature>
<dbReference type="InterPro" id="IPR033580">
    <property type="entry name" value="Nurim-like"/>
</dbReference>
<evidence type="ECO:0000256" key="12">
    <source>
        <dbReference type="SAM" id="Phobius"/>
    </source>
</evidence>
<dbReference type="EMBL" id="PDUD01000004">
    <property type="protein sequence ID" value="PHN07941.1"/>
    <property type="molecule type" value="Genomic_DNA"/>
</dbReference>
<feature type="transmembrane region" description="Helical" evidence="12">
    <location>
        <begin position="45"/>
        <end position="65"/>
    </location>
</feature>
<feature type="transmembrane region" description="Helical" evidence="12">
    <location>
        <begin position="86"/>
        <end position="104"/>
    </location>
</feature>
<comment type="function">
    <text evidence="1">Catalyzes the methylation of methanethiol (MeSH) to yield dimethylsulphide (DMS).</text>
</comment>
<evidence type="ECO:0000256" key="7">
    <source>
        <dbReference type="ARBA" id="ARBA00022691"/>
    </source>
</evidence>
<dbReference type="PANTHER" id="PTHR31040">
    <property type="entry name" value="NURIM"/>
    <property type="match status" value="1"/>
</dbReference>
<keyword evidence="10 12" id="KW-0472">Membrane</keyword>
<evidence type="ECO:0000259" key="13">
    <source>
        <dbReference type="Pfam" id="PF07298"/>
    </source>
</evidence>
<organism evidence="14 15">
    <name type="scientific">Flavilitoribacter nigricans (strain ATCC 23147 / DSM 23189 / NBRC 102662 / NCIMB 1420 / SS-2)</name>
    <name type="common">Lewinella nigricans</name>
    <dbReference type="NCBI Taxonomy" id="1122177"/>
    <lineage>
        <taxon>Bacteria</taxon>
        <taxon>Pseudomonadati</taxon>
        <taxon>Bacteroidota</taxon>
        <taxon>Saprospiria</taxon>
        <taxon>Saprospirales</taxon>
        <taxon>Lewinellaceae</taxon>
        <taxon>Flavilitoribacter</taxon>
    </lineage>
</organism>
<keyword evidence="7" id="KW-0949">S-adenosyl-L-methionine</keyword>
<dbReference type="GO" id="GO:0016020">
    <property type="term" value="C:membrane"/>
    <property type="evidence" value="ECO:0007669"/>
    <property type="project" value="UniProtKB-SubCell"/>
</dbReference>
<feature type="domain" description="NnrU" evidence="13">
    <location>
        <begin position="55"/>
        <end position="188"/>
    </location>
</feature>
<dbReference type="OrthoDB" id="9809773at2"/>
<gene>
    <name evidence="14" type="ORF">CRP01_04075</name>
</gene>
<evidence type="ECO:0000256" key="3">
    <source>
        <dbReference type="ARBA" id="ARBA00010631"/>
    </source>
</evidence>
<feature type="transmembrane region" description="Helical" evidence="12">
    <location>
        <begin position="173"/>
        <end position="190"/>
    </location>
</feature>
<comment type="caution">
    <text evidence="14">The sequence shown here is derived from an EMBL/GenBank/DDBJ whole genome shotgun (WGS) entry which is preliminary data.</text>
</comment>
<reference evidence="14 15" key="1">
    <citation type="submission" date="2017-10" db="EMBL/GenBank/DDBJ databases">
        <title>The draft genome sequence of Lewinella nigricans NBRC 102662.</title>
        <authorList>
            <person name="Wang K."/>
        </authorList>
    </citation>
    <scope>NUCLEOTIDE SEQUENCE [LARGE SCALE GENOMIC DNA]</scope>
    <source>
        <strain evidence="14 15">NBRC 102662</strain>
    </source>
</reference>
<feature type="transmembrane region" description="Helical" evidence="12">
    <location>
        <begin position="12"/>
        <end position="33"/>
    </location>
</feature>
<keyword evidence="9 12" id="KW-1133">Transmembrane helix</keyword>
<evidence type="ECO:0000313" key="14">
    <source>
        <dbReference type="EMBL" id="PHN07941.1"/>
    </source>
</evidence>
<dbReference type="Pfam" id="PF07298">
    <property type="entry name" value="NnrU"/>
    <property type="match status" value="1"/>
</dbReference>
<evidence type="ECO:0000256" key="11">
    <source>
        <dbReference type="ARBA" id="ARBA00048134"/>
    </source>
</evidence>
<keyword evidence="15" id="KW-1185">Reference proteome</keyword>
<comment type="catalytic activity">
    <reaction evidence="11">
        <text>methanethiol + S-adenosyl-L-methionine = dimethyl sulfide + S-adenosyl-L-homocysteine + H(+)</text>
        <dbReference type="Rhea" id="RHEA:50428"/>
        <dbReference type="ChEBI" id="CHEBI:15378"/>
        <dbReference type="ChEBI" id="CHEBI:16007"/>
        <dbReference type="ChEBI" id="CHEBI:17437"/>
        <dbReference type="ChEBI" id="CHEBI:57856"/>
        <dbReference type="ChEBI" id="CHEBI:59789"/>
        <dbReference type="EC" id="2.1.1.334"/>
    </reaction>
</comment>
<dbReference type="RefSeq" id="WP_099148730.1">
    <property type="nucleotide sequence ID" value="NZ_PDUD01000004.1"/>
</dbReference>
<evidence type="ECO:0000256" key="8">
    <source>
        <dbReference type="ARBA" id="ARBA00022692"/>
    </source>
</evidence>
<dbReference type="Gene3D" id="1.20.120.1630">
    <property type="match status" value="1"/>
</dbReference>
<evidence type="ECO:0000256" key="10">
    <source>
        <dbReference type="ARBA" id="ARBA00023136"/>
    </source>
</evidence>
<sequence>MSRFFFLIYGGIAYLLFLATFLYTVGFTTNLFVPKTISGHPELPWINALLNNLVLLGIFAIQHSVMARKGFKKWWTQVIPDPIERSTYVLFSSLVLILLIWKWQPMGGVIWSLSSPFLSGLLVAVSLLGYTLILASSFMIDHFDFVGLRQVWRYFRNQSYEPLKFTTAYLYKYVRHPLYLGFIIGAWATPVMTTTHLTFAVIITAYTLVGIYFEEKDLVNFHGKVYSNYQSRIPKLIPGFRKKELPRETPVPVSDRVA</sequence>
<dbReference type="InterPro" id="IPR009915">
    <property type="entry name" value="NnrU_dom"/>
</dbReference>
<evidence type="ECO:0000256" key="5">
    <source>
        <dbReference type="ARBA" id="ARBA00022603"/>
    </source>
</evidence>
<dbReference type="InterPro" id="IPR054700">
    <property type="entry name" value="MddA"/>
</dbReference>
<comment type="subcellular location">
    <subcellularLocation>
        <location evidence="2">Membrane</location>
        <topology evidence="2">Multi-pass membrane protein</topology>
    </subcellularLocation>
</comment>
<dbReference type="AlphaFoldDB" id="A0A2D0NHI3"/>
<proteinExistence type="inferred from homology"/>
<dbReference type="GO" id="GO:0032259">
    <property type="term" value="P:methylation"/>
    <property type="evidence" value="ECO:0007669"/>
    <property type="project" value="UniProtKB-KW"/>
</dbReference>
<comment type="similarity">
    <text evidence="3">Belongs to the nurim family.</text>
</comment>
<accession>A0A2D0NHI3</accession>
<protein>
    <recommendedName>
        <fullName evidence="4">methanethiol S-methyltransferase</fullName>
        <ecNumber evidence="4">2.1.1.334</ecNumber>
    </recommendedName>
</protein>
<evidence type="ECO:0000256" key="1">
    <source>
        <dbReference type="ARBA" id="ARBA00002096"/>
    </source>
</evidence>